<gene>
    <name evidence="2" type="ORF">EVA_20493</name>
</gene>
<feature type="transmembrane region" description="Helical" evidence="1">
    <location>
        <begin position="21"/>
        <end position="42"/>
    </location>
</feature>
<keyword evidence="1" id="KW-0472">Membrane</keyword>
<protein>
    <submittedName>
        <fullName evidence="2">Uncharacterized protein</fullName>
    </submittedName>
</protein>
<organism evidence="2">
    <name type="scientific">gut metagenome</name>
    <dbReference type="NCBI Taxonomy" id="749906"/>
    <lineage>
        <taxon>unclassified sequences</taxon>
        <taxon>metagenomes</taxon>
        <taxon>organismal metagenomes</taxon>
    </lineage>
</organism>
<keyword evidence="1" id="KW-1133">Transmembrane helix</keyword>
<evidence type="ECO:0000256" key="1">
    <source>
        <dbReference type="SAM" id="Phobius"/>
    </source>
</evidence>
<comment type="caution">
    <text evidence="2">The sequence shown here is derived from an EMBL/GenBank/DDBJ whole genome shotgun (WGS) entry which is preliminary data.</text>
</comment>
<dbReference type="AlphaFoldDB" id="J9BUZ2"/>
<proteinExistence type="predicted"/>
<dbReference type="EMBL" id="AMCI01008205">
    <property type="protein sequence ID" value="EJW91400.1"/>
    <property type="molecule type" value="Genomic_DNA"/>
</dbReference>
<reference evidence="2" key="1">
    <citation type="journal article" date="2012" name="PLoS ONE">
        <title>Gene sets for utilization of primary and secondary nutrition supplies in the distal gut of endangered iberian lynx.</title>
        <authorList>
            <person name="Alcaide M."/>
            <person name="Messina E."/>
            <person name="Richter M."/>
            <person name="Bargiela R."/>
            <person name="Peplies J."/>
            <person name="Huws S.A."/>
            <person name="Newbold C.J."/>
            <person name="Golyshin P.N."/>
            <person name="Simon M.A."/>
            <person name="Lopez G."/>
            <person name="Yakimov M.M."/>
            <person name="Ferrer M."/>
        </authorList>
    </citation>
    <scope>NUCLEOTIDE SEQUENCE</scope>
</reference>
<evidence type="ECO:0000313" key="2">
    <source>
        <dbReference type="EMBL" id="EJW91400.1"/>
    </source>
</evidence>
<sequence length="44" mass="5125">MNVCKSALSRLWAIEAVKLCLSTFLMLGWPLWWAVYLVWLLVSL</sequence>
<name>J9BUZ2_9ZZZZ</name>
<accession>J9BUZ2</accession>
<keyword evidence="1" id="KW-0812">Transmembrane</keyword>